<dbReference type="PANTHER" id="PTHR11806">
    <property type="entry name" value="GLUCOSE INHIBITED DIVISION PROTEIN A"/>
    <property type="match status" value="1"/>
</dbReference>
<evidence type="ECO:0000313" key="8">
    <source>
        <dbReference type="Proteomes" id="UP001165063"/>
    </source>
</evidence>
<comment type="function">
    <text evidence="5">Component of the MSS1-MTO1 complex that catalyzes the 5-carboxymethylaminomethyluridine (cmnm(5)U) modification at the 34th wobble position (U34) of mitochondrial tRNAs.</text>
</comment>
<dbReference type="GO" id="GO:0050660">
    <property type="term" value="F:flavin adenine dinucleotide binding"/>
    <property type="evidence" value="ECO:0007669"/>
    <property type="project" value="InterPro"/>
</dbReference>
<keyword evidence="8" id="KW-1185">Reference proteome</keyword>
<dbReference type="OrthoDB" id="3329at2759"/>
<evidence type="ECO:0000313" key="7">
    <source>
        <dbReference type="EMBL" id="GMG54912.1"/>
    </source>
</evidence>
<accession>A0A9W7DJT0</accession>
<dbReference type="PROSITE" id="PS01281">
    <property type="entry name" value="GIDA_2"/>
    <property type="match status" value="1"/>
</dbReference>
<evidence type="ECO:0000256" key="1">
    <source>
        <dbReference type="ARBA" id="ARBA00001974"/>
    </source>
</evidence>
<comment type="cofactor">
    <cofactor evidence="1">
        <name>FAD</name>
        <dbReference type="ChEBI" id="CHEBI:57692"/>
    </cofactor>
</comment>
<dbReference type="InterPro" id="IPR036188">
    <property type="entry name" value="FAD/NAD-bd_sf"/>
</dbReference>
<evidence type="ECO:0000256" key="2">
    <source>
        <dbReference type="ARBA" id="ARBA00007653"/>
    </source>
</evidence>
<dbReference type="SUPFAM" id="SSF51905">
    <property type="entry name" value="FAD/NAD(P)-binding domain"/>
    <property type="match status" value="1"/>
</dbReference>
<dbReference type="GO" id="GO:0030488">
    <property type="term" value="P:tRNA methylation"/>
    <property type="evidence" value="ECO:0007669"/>
    <property type="project" value="TreeGrafter"/>
</dbReference>
<dbReference type="FunFam" id="3.50.50.60:FF:000002">
    <property type="entry name" value="tRNA uridine 5-carboxymethylaminomethyl modification enzyme MnmG"/>
    <property type="match status" value="1"/>
</dbReference>
<proteinExistence type="inferred from homology"/>
<sequence>MMLRARTIIRSKLGASLLKTTTQKRNISLTADIEKTLSTKTIIPTIVIGAGHAGIEAACGSARTGVMTTLITPDLTKIGTTSCNPAFGRHRKRKLYLENMQRFLSSYENLNIMEGKVEDLIIDFKEQKDTKQRNYGAVKGVVLNDGQMLRCERVVITTGTFLGGECHLGLKVWPAGRIGECASFGISDTFRSIGFELGRLKTGTPPRISAKTVNYDLVHPEPGDEPPEPMSYLNDAPWIKDQMLCYSTFTTKPMHDLILNNLDKSIHIRETVKGPRYCPSIESKLIRFKDKDKHRIWLEPEGLDTDVMYPNGISCTMPADIQDQMLKFIVGLENVKMLQPGYGVEYDHVDPRELKQTLETKLIDGLFLAGQINGTTGYEEAAAQGIVAGVNAGLSYLNKEPLKMDRSDGYIGVLIDDLITKGVEEPYRMFTSRSEFRMSVRADNADLRLTERGHKLGFVGQQRWDSFSKDKADMEKAHEIMLDHKMSASKWANQLSE</sequence>
<dbReference type="Gene3D" id="3.50.50.60">
    <property type="entry name" value="FAD/NAD(P)-binding domain"/>
    <property type="match status" value="3"/>
</dbReference>
<dbReference type="GO" id="GO:0005737">
    <property type="term" value="C:cytoplasm"/>
    <property type="evidence" value="ECO:0007669"/>
    <property type="project" value="UniProtKB-ARBA"/>
</dbReference>
<feature type="domain" description="MnmG N-terminal" evidence="6">
    <location>
        <begin position="92"/>
        <end position="400"/>
    </location>
</feature>
<reference evidence="7" key="1">
    <citation type="submission" date="2023-04" db="EMBL/GenBank/DDBJ databases">
        <title>Ambrosiozyma monospora NBRC 1965.</title>
        <authorList>
            <person name="Ichikawa N."/>
            <person name="Sato H."/>
            <person name="Tonouchi N."/>
        </authorList>
    </citation>
    <scope>NUCLEOTIDE SEQUENCE</scope>
    <source>
        <strain evidence="7">NBRC 1965</strain>
    </source>
</reference>
<keyword evidence="4" id="KW-0274">FAD</keyword>
<comment type="similarity">
    <text evidence="2">Belongs to the MnmG family.</text>
</comment>
<dbReference type="Pfam" id="PF01134">
    <property type="entry name" value="GIDA"/>
    <property type="match status" value="1"/>
</dbReference>
<dbReference type="PROSITE" id="PS01280">
    <property type="entry name" value="GIDA_1"/>
    <property type="match status" value="1"/>
</dbReference>
<protein>
    <submittedName>
        <fullName evidence="7">Unnamed protein product</fullName>
    </submittedName>
</protein>
<dbReference type="Proteomes" id="UP001165063">
    <property type="component" value="Unassembled WGS sequence"/>
</dbReference>
<dbReference type="PANTHER" id="PTHR11806:SF0">
    <property type="entry name" value="PROTEIN MTO1 HOMOLOG, MITOCHONDRIAL"/>
    <property type="match status" value="1"/>
</dbReference>
<evidence type="ECO:0000259" key="6">
    <source>
        <dbReference type="Pfam" id="PF01134"/>
    </source>
</evidence>
<keyword evidence="3" id="KW-0285">Flavoprotein</keyword>
<gene>
    <name evidence="7" type="ORF">Amon01_000749300</name>
</gene>
<evidence type="ECO:0000256" key="5">
    <source>
        <dbReference type="ARBA" id="ARBA00054993"/>
    </source>
</evidence>
<dbReference type="InterPro" id="IPR020595">
    <property type="entry name" value="MnmG-rel_CS"/>
</dbReference>
<organism evidence="7 8">
    <name type="scientific">Ambrosiozyma monospora</name>
    <name type="common">Yeast</name>
    <name type="synonym">Endomycopsis monosporus</name>
    <dbReference type="NCBI Taxonomy" id="43982"/>
    <lineage>
        <taxon>Eukaryota</taxon>
        <taxon>Fungi</taxon>
        <taxon>Dikarya</taxon>
        <taxon>Ascomycota</taxon>
        <taxon>Saccharomycotina</taxon>
        <taxon>Pichiomycetes</taxon>
        <taxon>Pichiales</taxon>
        <taxon>Pichiaceae</taxon>
        <taxon>Ambrosiozyma</taxon>
    </lineage>
</organism>
<dbReference type="AlphaFoldDB" id="A0A9W7DJT0"/>
<comment type="caution">
    <text evidence="7">The sequence shown here is derived from an EMBL/GenBank/DDBJ whole genome shotgun (WGS) entry which is preliminary data.</text>
</comment>
<evidence type="ECO:0000256" key="4">
    <source>
        <dbReference type="ARBA" id="ARBA00022827"/>
    </source>
</evidence>
<dbReference type="InterPro" id="IPR002218">
    <property type="entry name" value="MnmG-rel"/>
</dbReference>
<name>A0A9W7DJT0_AMBMO</name>
<dbReference type="GO" id="GO:0002098">
    <property type="term" value="P:tRNA wobble uridine modification"/>
    <property type="evidence" value="ECO:0007669"/>
    <property type="project" value="TreeGrafter"/>
</dbReference>
<evidence type="ECO:0000256" key="3">
    <source>
        <dbReference type="ARBA" id="ARBA00022630"/>
    </source>
</evidence>
<dbReference type="EMBL" id="BSXU01005603">
    <property type="protein sequence ID" value="GMG54912.1"/>
    <property type="molecule type" value="Genomic_DNA"/>
</dbReference>
<dbReference type="InterPro" id="IPR040131">
    <property type="entry name" value="MnmG_N"/>
</dbReference>